<dbReference type="EMBL" id="LN835304">
    <property type="protein sequence ID" value="CRH00170.1"/>
    <property type="molecule type" value="Genomic_DNA"/>
</dbReference>
<evidence type="ECO:0000256" key="1">
    <source>
        <dbReference type="ARBA" id="ARBA00004141"/>
    </source>
</evidence>
<comment type="similarity">
    <text evidence="2">Belongs to the unc-50 family.</text>
</comment>
<dbReference type="RefSeq" id="XP_028533175.1">
    <property type="nucleotide sequence ID" value="XM_028676714.1"/>
</dbReference>
<protein>
    <submittedName>
        <fullName evidence="7">UNC-50 protein, putative</fullName>
    </submittedName>
</protein>
<dbReference type="Pfam" id="PF05216">
    <property type="entry name" value="UNC-50"/>
    <property type="match status" value="1"/>
</dbReference>
<keyword evidence="4 6" id="KW-1133">Transmembrane helix</keyword>
<dbReference type="Proteomes" id="UP000220158">
    <property type="component" value="Chromosome 9"/>
</dbReference>
<dbReference type="VEuPathDB" id="PlasmoDB:PRELSG_0927000"/>
<gene>
    <name evidence="7" type="primary">UNC50</name>
    <name evidence="7" type="ORF">PRELSG_0927000</name>
</gene>
<proteinExistence type="inferred from homology"/>
<organism evidence="7 8">
    <name type="scientific">Plasmodium relictum</name>
    <dbReference type="NCBI Taxonomy" id="85471"/>
    <lineage>
        <taxon>Eukaryota</taxon>
        <taxon>Sar</taxon>
        <taxon>Alveolata</taxon>
        <taxon>Apicomplexa</taxon>
        <taxon>Aconoidasida</taxon>
        <taxon>Haemosporida</taxon>
        <taxon>Plasmodiidae</taxon>
        <taxon>Plasmodium</taxon>
        <taxon>Plasmodium (Haemamoeba)</taxon>
    </lineage>
</organism>
<comment type="subcellular location">
    <subcellularLocation>
        <location evidence="1">Membrane</location>
        <topology evidence="1">Multi-pass membrane protein</topology>
    </subcellularLocation>
</comment>
<feature type="transmembrane region" description="Helical" evidence="6">
    <location>
        <begin position="96"/>
        <end position="117"/>
    </location>
</feature>
<dbReference type="PANTHER" id="PTHR12841:SF6">
    <property type="entry name" value="PROTEIN UNC-50 HOMOLOG"/>
    <property type="match status" value="1"/>
</dbReference>
<name>A0A1J1H5Z1_PLARL</name>
<dbReference type="GO" id="GO:0000139">
    <property type="term" value="C:Golgi membrane"/>
    <property type="evidence" value="ECO:0007669"/>
    <property type="project" value="TreeGrafter"/>
</dbReference>
<dbReference type="KEGG" id="prel:PRELSG_0927000"/>
<dbReference type="OMA" id="CWLYAFD"/>
<reference evidence="7 8" key="1">
    <citation type="submission" date="2015-04" db="EMBL/GenBank/DDBJ databases">
        <authorList>
            <consortium name="Pathogen Informatics"/>
        </authorList>
    </citation>
    <scope>NUCLEOTIDE SEQUENCE [LARGE SCALE GENOMIC DNA]</scope>
    <source>
        <strain evidence="7 8">SGS1</strain>
    </source>
</reference>
<feature type="transmembrane region" description="Helical" evidence="6">
    <location>
        <begin position="137"/>
        <end position="158"/>
    </location>
</feature>
<evidence type="ECO:0000256" key="6">
    <source>
        <dbReference type="SAM" id="Phobius"/>
    </source>
</evidence>
<evidence type="ECO:0000313" key="7">
    <source>
        <dbReference type="EMBL" id="CRH00170.1"/>
    </source>
</evidence>
<feature type="transmembrane region" description="Helical" evidence="6">
    <location>
        <begin position="187"/>
        <end position="211"/>
    </location>
</feature>
<evidence type="ECO:0000256" key="5">
    <source>
        <dbReference type="ARBA" id="ARBA00023136"/>
    </source>
</evidence>
<evidence type="ECO:0000256" key="2">
    <source>
        <dbReference type="ARBA" id="ARBA00006293"/>
    </source>
</evidence>
<evidence type="ECO:0000256" key="3">
    <source>
        <dbReference type="ARBA" id="ARBA00022692"/>
    </source>
</evidence>
<feature type="transmembrane region" description="Helical" evidence="6">
    <location>
        <begin position="265"/>
        <end position="292"/>
    </location>
</feature>
<keyword evidence="8" id="KW-1185">Reference proteome</keyword>
<accession>A0A1J1H5Z1</accession>
<dbReference type="AlphaFoldDB" id="A0A1J1H5Z1"/>
<evidence type="ECO:0000313" key="8">
    <source>
        <dbReference type="Proteomes" id="UP000220158"/>
    </source>
</evidence>
<evidence type="ECO:0000256" key="4">
    <source>
        <dbReference type="ARBA" id="ARBA00022989"/>
    </source>
</evidence>
<dbReference type="GeneID" id="39736282"/>
<sequence length="295" mass="35581">MLPFYKNEDIGNEFKKKKGYNIKNIEKLINSHKQFKKNVKKKISYDYIAILLNKANLDIKYNYAQIAYSLFCPSKLYKLFLYRKQNKNHYHRDDPCFFFIFLFNYLIIGYIYSINLISKKPNTTNDNSKYAIFTIRIFYPLLIFLSIGILITVLNYFYIFKCIKNKTIVDNENNNAFGSIKDLNKEILLFFDMILNCSTAILISSFVVPYFFLPILAYKNFQILRKVIITLLNILDIFAWIHYLYVYRIGMHVILYRNNKQNSYLYAFFFCFILIFFFYLSYNNLTFAFFIYNLF</sequence>
<dbReference type="InterPro" id="IPR007881">
    <property type="entry name" value="UNC-50"/>
</dbReference>
<keyword evidence="3 6" id="KW-0812">Transmembrane</keyword>
<dbReference type="PANTHER" id="PTHR12841">
    <property type="entry name" value="PROTEIN UNC-50 HOMOLOG"/>
    <property type="match status" value="1"/>
</dbReference>
<dbReference type="OrthoDB" id="10027013at2759"/>
<feature type="transmembrane region" description="Helical" evidence="6">
    <location>
        <begin position="223"/>
        <end position="245"/>
    </location>
</feature>
<keyword evidence="5 6" id="KW-0472">Membrane</keyword>